<keyword evidence="7 9" id="KW-1133">Transmembrane helix</keyword>
<evidence type="ECO:0000256" key="4">
    <source>
        <dbReference type="ARBA" id="ARBA00022597"/>
    </source>
</evidence>
<feature type="transmembrane region" description="Helical" evidence="9">
    <location>
        <begin position="412"/>
        <end position="432"/>
    </location>
</feature>
<dbReference type="NCBIfam" id="TIGR00792">
    <property type="entry name" value="gph"/>
    <property type="match status" value="1"/>
</dbReference>
<keyword evidence="6" id="KW-0769">Symport</keyword>
<feature type="transmembrane region" description="Helical" evidence="9">
    <location>
        <begin position="301"/>
        <end position="323"/>
    </location>
</feature>
<feature type="transmembrane region" description="Helical" evidence="9">
    <location>
        <begin position="270"/>
        <end position="289"/>
    </location>
</feature>
<feature type="transmembrane region" description="Helical" evidence="9">
    <location>
        <begin position="109"/>
        <end position="131"/>
    </location>
</feature>
<evidence type="ECO:0000256" key="2">
    <source>
        <dbReference type="ARBA" id="ARBA00022448"/>
    </source>
</evidence>
<dbReference type="Proteomes" id="UP001255050">
    <property type="component" value="Unassembled WGS sequence"/>
</dbReference>
<accession>A0ABU1F0M0</accession>
<keyword evidence="8 9" id="KW-0472">Membrane</keyword>
<evidence type="ECO:0000256" key="8">
    <source>
        <dbReference type="ARBA" id="ARBA00023136"/>
    </source>
</evidence>
<dbReference type="InterPro" id="IPR001927">
    <property type="entry name" value="Na/Gal_symport"/>
</dbReference>
<keyword evidence="3" id="KW-1003">Cell membrane</keyword>
<evidence type="ECO:0000256" key="5">
    <source>
        <dbReference type="ARBA" id="ARBA00022692"/>
    </source>
</evidence>
<sequence length="460" mass="52018">MAKQVSTKEKYSFGFGAFGKDMVVGFVGMYLMFYFTDVLGVSAAFVGTLFFIARIWDAINDPIMGMIIDNTRSRWGKFRPWILAGTLVNSIFFILLFTDFDLSQTSLYIYVSLIYILWGMSYTMMDVPYWSWLPNLTNDPVEREEVSIVPRVFASTANLINGTFGLTFIYFLGTWFGKQEGDQSVGFFTYVLIITLIFILTISFTVKNVKEAPTNTGEGIKVRFKDIWRILFTNKELLAYIGTILCFYLGAQFLATTLLYYFNYVVGSKSLFALFNALGFMEMVGLIIFPRVAKWITREKVYPLATGLAVVGLAILFVFGFIAPTSIYPVIVGTAAIKLGFGLITGVITVSIADVIDYSEVKFGQRNESIITSTQTFLVKTAMALSGLVIGWSLSLFHYAPNIEQTEFTKNGIRFLMMGMPVIFILTSYFIYKWGYKLKGAFLKDIVQTLENRKNREKSV</sequence>
<comment type="subcellular location">
    <subcellularLocation>
        <location evidence="1">Cell membrane</location>
        <topology evidence="1">Multi-pass membrane protein</topology>
    </subcellularLocation>
</comment>
<dbReference type="CDD" id="cd17332">
    <property type="entry name" value="MFS_MelB_like"/>
    <property type="match status" value="1"/>
</dbReference>
<dbReference type="Gene3D" id="1.20.1250.20">
    <property type="entry name" value="MFS general substrate transporter like domains"/>
    <property type="match status" value="1"/>
</dbReference>
<dbReference type="PANTHER" id="PTHR11328">
    <property type="entry name" value="MAJOR FACILITATOR SUPERFAMILY DOMAIN-CONTAINING PROTEIN"/>
    <property type="match status" value="1"/>
</dbReference>
<organism evidence="10 11">
    <name type="scientific">Staphylococcus coagulans</name>
    <dbReference type="NCBI Taxonomy" id="74706"/>
    <lineage>
        <taxon>Bacteria</taxon>
        <taxon>Bacillati</taxon>
        <taxon>Bacillota</taxon>
        <taxon>Bacilli</taxon>
        <taxon>Bacillales</taxon>
        <taxon>Staphylococcaceae</taxon>
        <taxon>Staphylococcus</taxon>
    </lineage>
</organism>
<dbReference type="InterPro" id="IPR036259">
    <property type="entry name" value="MFS_trans_sf"/>
</dbReference>
<dbReference type="PROSITE" id="PS00872">
    <property type="entry name" value="NA_GALACTOSIDE_SYMP"/>
    <property type="match status" value="1"/>
</dbReference>
<dbReference type="InterPro" id="IPR018043">
    <property type="entry name" value="Na/Gal_symport_CS"/>
</dbReference>
<feature type="transmembrane region" description="Helical" evidence="9">
    <location>
        <begin position="78"/>
        <end position="97"/>
    </location>
</feature>
<keyword evidence="5 9" id="KW-0812">Transmembrane</keyword>
<dbReference type="RefSeq" id="WP_309551709.1">
    <property type="nucleotide sequence ID" value="NZ_JAVJGV010000050.1"/>
</dbReference>
<feature type="transmembrane region" description="Helical" evidence="9">
    <location>
        <begin position="335"/>
        <end position="356"/>
    </location>
</feature>
<evidence type="ECO:0000256" key="1">
    <source>
        <dbReference type="ARBA" id="ARBA00004651"/>
    </source>
</evidence>
<gene>
    <name evidence="10" type="primary">melB</name>
    <name evidence="10" type="ORF">RCO12_09525</name>
</gene>
<feature type="transmembrane region" description="Helical" evidence="9">
    <location>
        <begin position="185"/>
        <end position="206"/>
    </location>
</feature>
<feature type="transmembrane region" description="Helical" evidence="9">
    <location>
        <begin position="152"/>
        <end position="173"/>
    </location>
</feature>
<reference evidence="10 11" key="1">
    <citation type="submission" date="2023-08" db="EMBL/GenBank/DDBJ databases">
        <title>Whole genome sequencing of Staphylococcus coagulans NN-2474.</title>
        <authorList>
            <person name="Kropotov V.S."/>
            <person name="Boriskina E.V."/>
            <person name="Gordinskaya N.A."/>
            <person name="Shkurkina I.S."/>
            <person name="Kryazhev D.V."/>
            <person name="Alekseeva A.E."/>
            <person name="Makhova M.A."/>
        </authorList>
    </citation>
    <scope>NUCLEOTIDE SEQUENCE [LARGE SCALE GENOMIC DNA]</scope>
    <source>
        <strain evidence="10 11">NN-2474</strain>
    </source>
</reference>
<protein>
    <submittedName>
        <fullName evidence="10">Melibiose:sodium transporter MelB</fullName>
    </submittedName>
</protein>
<dbReference type="PANTHER" id="PTHR11328:SF36">
    <property type="entry name" value="MELIBIOSE PERMEASE"/>
    <property type="match status" value="1"/>
</dbReference>
<feature type="transmembrane region" description="Helical" evidence="9">
    <location>
        <begin position="12"/>
        <end position="33"/>
    </location>
</feature>
<name>A0ABU1F0M0_9STAP</name>
<feature type="transmembrane region" description="Helical" evidence="9">
    <location>
        <begin position="39"/>
        <end position="57"/>
    </location>
</feature>
<dbReference type="EMBL" id="JAVJGV010000050">
    <property type="protein sequence ID" value="MDR5603668.1"/>
    <property type="molecule type" value="Genomic_DNA"/>
</dbReference>
<evidence type="ECO:0000256" key="3">
    <source>
        <dbReference type="ARBA" id="ARBA00022475"/>
    </source>
</evidence>
<comment type="caution">
    <text evidence="10">The sequence shown here is derived from an EMBL/GenBank/DDBJ whole genome shotgun (WGS) entry which is preliminary data.</text>
</comment>
<feature type="transmembrane region" description="Helical" evidence="9">
    <location>
        <begin position="377"/>
        <end position="400"/>
    </location>
</feature>
<dbReference type="NCBIfam" id="NF007749">
    <property type="entry name" value="PRK10429.1"/>
    <property type="match status" value="1"/>
</dbReference>
<evidence type="ECO:0000256" key="6">
    <source>
        <dbReference type="ARBA" id="ARBA00022847"/>
    </source>
</evidence>
<evidence type="ECO:0000313" key="10">
    <source>
        <dbReference type="EMBL" id="MDR5603668.1"/>
    </source>
</evidence>
<evidence type="ECO:0000313" key="11">
    <source>
        <dbReference type="Proteomes" id="UP001255050"/>
    </source>
</evidence>
<dbReference type="Pfam" id="PF13347">
    <property type="entry name" value="MFS_2"/>
    <property type="match status" value="1"/>
</dbReference>
<keyword evidence="11" id="KW-1185">Reference proteome</keyword>
<evidence type="ECO:0000256" key="9">
    <source>
        <dbReference type="SAM" id="Phobius"/>
    </source>
</evidence>
<feature type="transmembrane region" description="Helical" evidence="9">
    <location>
        <begin position="237"/>
        <end position="264"/>
    </location>
</feature>
<evidence type="ECO:0000256" key="7">
    <source>
        <dbReference type="ARBA" id="ARBA00022989"/>
    </source>
</evidence>
<dbReference type="InterPro" id="IPR039672">
    <property type="entry name" value="MFS_2"/>
</dbReference>
<dbReference type="SUPFAM" id="SSF103473">
    <property type="entry name" value="MFS general substrate transporter"/>
    <property type="match status" value="1"/>
</dbReference>
<keyword evidence="4" id="KW-0762">Sugar transport</keyword>
<proteinExistence type="predicted"/>
<keyword evidence="2" id="KW-0813">Transport</keyword>